<dbReference type="AlphaFoldDB" id="A0A9X0BAG3"/>
<dbReference type="InterPro" id="IPR027417">
    <property type="entry name" value="P-loop_NTPase"/>
</dbReference>
<feature type="region of interest" description="Disordered" evidence="4">
    <location>
        <begin position="529"/>
        <end position="555"/>
    </location>
</feature>
<keyword evidence="3" id="KW-0067">ATP-binding</keyword>
<keyword evidence="2" id="KW-0547">Nucleotide-binding</keyword>
<accession>A0A9X0BAG3</accession>
<name>A0A9X0BAG3_9EURO</name>
<keyword evidence="6" id="KW-1185">Reference proteome</keyword>
<dbReference type="Gene3D" id="3.40.50.300">
    <property type="entry name" value="P-loop containing nucleotide triphosphate hydrolases"/>
    <property type="match status" value="1"/>
</dbReference>
<dbReference type="GeneID" id="81369455"/>
<organism evidence="5 6">
    <name type="scientific">Penicillium cosmopolitanum</name>
    <dbReference type="NCBI Taxonomy" id="1131564"/>
    <lineage>
        <taxon>Eukaryota</taxon>
        <taxon>Fungi</taxon>
        <taxon>Dikarya</taxon>
        <taxon>Ascomycota</taxon>
        <taxon>Pezizomycotina</taxon>
        <taxon>Eurotiomycetes</taxon>
        <taxon>Eurotiomycetidae</taxon>
        <taxon>Eurotiales</taxon>
        <taxon>Aspergillaceae</taxon>
        <taxon>Penicillium</taxon>
    </lineage>
</organism>
<feature type="region of interest" description="Disordered" evidence="4">
    <location>
        <begin position="83"/>
        <end position="104"/>
    </location>
</feature>
<sequence>MSRPSAKLCASCSPALRPRGRALRSATPTPLRVRSLSYTTAPTTATIHSSPLFCSHPRVPHAARATGLPVNGLRLQRRARGLATATSEGAAGVDSKAGPVDGPMKEYDVRVEEGRLRDDPYQRGIIQNLQDLFEALKSYHPPTVVHPTPESLDLQPKQSFFGSLFGGGAKAAQISVVPDNLPKGLYMFGDVGCGKTMLMDLFFDTLPDNIKTKTRIHFHNFMQDVHKRMHVVKMKYGNDFDALPMVAADIAEKASVLCFDEFQCTDVADAMILRRLLEVLMSHGVVLVTTSNRHPDDLYKNGIQRESFIPCINLLKTDLNTTARSPAPPAAVYHHPLGESAEQHAQRWFDVLGDPINDPPHPASQIVWGRTINVPRASGKAAQFTFNQLIGTATGAADYLELVRHYDAFIVTDVPGMNLNQRDLARRFITFIDAVYESRAKLVLTTEVPLANLFLSADDVKGAGVGGGDHSDLSDAMRNLMDDLGMSVAALKNTSIFSGDEERFAFARALSRLSEMGSKEWVERGLDIEGKSSEQSKEEEAAWKKTRSHWSEDNM</sequence>
<dbReference type="Pfam" id="PF03969">
    <property type="entry name" value="AFG1_ATPase"/>
    <property type="match status" value="1"/>
</dbReference>
<evidence type="ECO:0000256" key="2">
    <source>
        <dbReference type="ARBA" id="ARBA00022741"/>
    </source>
</evidence>
<protein>
    <recommendedName>
        <fullName evidence="7">AAA+ ATPase domain-containing protein</fullName>
    </recommendedName>
</protein>
<dbReference type="GO" id="GO:0006515">
    <property type="term" value="P:protein quality control for misfolded or incompletely synthesized proteins"/>
    <property type="evidence" value="ECO:0007669"/>
    <property type="project" value="TreeGrafter"/>
</dbReference>
<proteinExistence type="inferred from homology"/>
<dbReference type="GO" id="GO:0016887">
    <property type="term" value="F:ATP hydrolysis activity"/>
    <property type="evidence" value="ECO:0007669"/>
    <property type="project" value="InterPro"/>
</dbReference>
<dbReference type="NCBIfam" id="NF040713">
    <property type="entry name" value="ZapE"/>
    <property type="match status" value="1"/>
</dbReference>
<dbReference type="Proteomes" id="UP001147747">
    <property type="component" value="Unassembled WGS sequence"/>
</dbReference>
<reference evidence="5" key="2">
    <citation type="journal article" date="2023" name="IMA Fungus">
        <title>Comparative genomic study of the Penicillium genus elucidates a diverse pangenome and 15 lateral gene transfer events.</title>
        <authorList>
            <person name="Petersen C."/>
            <person name="Sorensen T."/>
            <person name="Nielsen M.R."/>
            <person name="Sondergaard T.E."/>
            <person name="Sorensen J.L."/>
            <person name="Fitzpatrick D.A."/>
            <person name="Frisvad J.C."/>
            <person name="Nielsen K.L."/>
        </authorList>
    </citation>
    <scope>NUCLEOTIDE SEQUENCE</scope>
    <source>
        <strain evidence="5">IBT 29677</strain>
    </source>
</reference>
<dbReference type="RefSeq" id="XP_056489777.1">
    <property type="nucleotide sequence ID" value="XM_056630475.1"/>
</dbReference>
<dbReference type="PANTHER" id="PTHR12169">
    <property type="entry name" value="ATPASE N2B"/>
    <property type="match status" value="1"/>
</dbReference>
<dbReference type="EMBL" id="JAPZBU010000006">
    <property type="protein sequence ID" value="KAJ5397725.1"/>
    <property type="molecule type" value="Genomic_DNA"/>
</dbReference>
<gene>
    <name evidence="5" type="ORF">N7509_005838</name>
</gene>
<dbReference type="GO" id="GO:0005739">
    <property type="term" value="C:mitochondrion"/>
    <property type="evidence" value="ECO:0007669"/>
    <property type="project" value="TreeGrafter"/>
</dbReference>
<comment type="similarity">
    <text evidence="1">Belongs to the AFG1 ATPase family.</text>
</comment>
<evidence type="ECO:0000256" key="4">
    <source>
        <dbReference type="SAM" id="MobiDB-lite"/>
    </source>
</evidence>
<dbReference type="OrthoDB" id="548867at2759"/>
<comment type="caution">
    <text evidence="5">The sequence shown here is derived from an EMBL/GenBank/DDBJ whole genome shotgun (WGS) entry which is preliminary data.</text>
</comment>
<dbReference type="FunFam" id="3.40.50.300:FF:001493">
    <property type="entry name" value="Mitochondrial ATPase (Afg1), putative"/>
    <property type="match status" value="1"/>
</dbReference>
<evidence type="ECO:0000256" key="1">
    <source>
        <dbReference type="ARBA" id="ARBA00010322"/>
    </source>
</evidence>
<evidence type="ECO:0008006" key="7">
    <source>
        <dbReference type="Google" id="ProtNLM"/>
    </source>
</evidence>
<dbReference type="InterPro" id="IPR005654">
    <property type="entry name" value="ATPase_AFG1-like"/>
</dbReference>
<evidence type="ECO:0000313" key="5">
    <source>
        <dbReference type="EMBL" id="KAJ5397725.1"/>
    </source>
</evidence>
<dbReference type="SUPFAM" id="SSF52540">
    <property type="entry name" value="P-loop containing nucleoside triphosphate hydrolases"/>
    <property type="match status" value="1"/>
</dbReference>
<reference evidence="5" key="1">
    <citation type="submission" date="2022-12" db="EMBL/GenBank/DDBJ databases">
        <authorList>
            <person name="Petersen C."/>
        </authorList>
    </citation>
    <scope>NUCLEOTIDE SEQUENCE</scope>
    <source>
        <strain evidence="5">IBT 29677</strain>
    </source>
</reference>
<dbReference type="PANTHER" id="PTHR12169:SF6">
    <property type="entry name" value="AFG1-LIKE ATPASE"/>
    <property type="match status" value="1"/>
</dbReference>
<evidence type="ECO:0000256" key="3">
    <source>
        <dbReference type="ARBA" id="ARBA00022840"/>
    </source>
</evidence>
<evidence type="ECO:0000313" key="6">
    <source>
        <dbReference type="Proteomes" id="UP001147747"/>
    </source>
</evidence>
<dbReference type="GO" id="GO:0005524">
    <property type="term" value="F:ATP binding"/>
    <property type="evidence" value="ECO:0007669"/>
    <property type="project" value="UniProtKB-KW"/>
</dbReference>